<organism evidence="1 2">
    <name type="scientific">Megaselia scalaris</name>
    <name type="common">Humpbacked fly</name>
    <name type="synonym">Phora scalaris</name>
    <dbReference type="NCBI Taxonomy" id="36166"/>
    <lineage>
        <taxon>Eukaryota</taxon>
        <taxon>Metazoa</taxon>
        <taxon>Ecdysozoa</taxon>
        <taxon>Arthropoda</taxon>
        <taxon>Hexapoda</taxon>
        <taxon>Insecta</taxon>
        <taxon>Pterygota</taxon>
        <taxon>Neoptera</taxon>
        <taxon>Endopterygota</taxon>
        <taxon>Diptera</taxon>
        <taxon>Brachycera</taxon>
        <taxon>Muscomorpha</taxon>
        <taxon>Platypezoidea</taxon>
        <taxon>Phoridae</taxon>
        <taxon>Megaseliini</taxon>
        <taxon>Megaselia</taxon>
    </lineage>
</organism>
<evidence type="ECO:0000313" key="2">
    <source>
        <dbReference type="Proteomes" id="UP000015102"/>
    </source>
</evidence>
<name>T1GLL9_MEGSC</name>
<dbReference type="EMBL" id="CAQQ02012404">
    <property type="status" value="NOT_ANNOTATED_CDS"/>
    <property type="molecule type" value="Genomic_DNA"/>
</dbReference>
<keyword evidence="2" id="KW-1185">Reference proteome</keyword>
<protein>
    <submittedName>
        <fullName evidence="1">Uncharacterized protein</fullName>
    </submittedName>
</protein>
<dbReference type="Proteomes" id="UP000015102">
    <property type="component" value="Unassembled WGS sequence"/>
</dbReference>
<reference evidence="2" key="1">
    <citation type="submission" date="2013-02" db="EMBL/GenBank/DDBJ databases">
        <authorList>
            <person name="Hughes D."/>
        </authorList>
    </citation>
    <scope>NUCLEOTIDE SEQUENCE</scope>
    <source>
        <strain>Durham</strain>
        <strain evidence="2">NC isolate 2 -- Noor lab</strain>
    </source>
</reference>
<reference evidence="1" key="2">
    <citation type="submission" date="2015-06" db="UniProtKB">
        <authorList>
            <consortium name="EnsemblMetazoa"/>
        </authorList>
    </citation>
    <scope>IDENTIFICATION</scope>
</reference>
<proteinExistence type="predicted"/>
<dbReference type="EnsemblMetazoa" id="MESCA004429-RA">
    <property type="protein sequence ID" value="MESCA004429-PA"/>
    <property type="gene ID" value="MESCA004429"/>
</dbReference>
<accession>T1GLL9</accession>
<evidence type="ECO:0000313" key="1">
    <source>
        <dbReference type="EnsemblMetazoa" id="MESCA004429-PA"/>
    </source>
</evidence>
<dbReference type="STRING" id="36166.T1GLL9"/>
<sequence>RSYNPFLNLDHEINREQGFLVYLPINNEITPNNTDNCLKYSFHRPENLTSGLSFKSRSVTTTKGFITKTNSQMYNEVIIPGKKADFFRQYKYDCSDLGVSFSVNMDLNELNKYKALILKSEFIKNNFSKNVVVTFFMALFGFTQLTSIHLGHDRNFTLLEHNINSTTIDGSICLSELNGSLDKGGRRVLLNMKHSSEMESPDPLHEWNIAVNYHTSTKTNWFKIITDIQRQAYIENTNWA</sequence>
<dbReference type="AlphaFoldDB" id="T1GLL9"/>
<dbReference type="HOGENOM" id="CLU_1158881_0_0_1"/>